<protein>
    <submittedName>
        <fullName evidence="1">Uncharacterized protein</fullName>
    </submittedName>
</protein>
<proteinExistence type="predicted"/>
<reference evidence="1 2" key="1">
    <citation type="submission" date="2024-03" db="EMBL/GenBank/DDBJ databases">
        <title>A high-quality draft genome sequence of Diaporthe vaccinii, a causative agent of upright dieback and viscid rot disease in cranberry plants.</title>
        <authorList>
            <person name="Sarrasin M."/>
            <person name="Lang B.F."/>
            <person name="Burger G."/>
        </authorList>
    </citation>
    <scope>NUCLEOTIDE SEQUENCE [LARGE SCALE GENOMIC DNA]</scope>
    <source>
        <strain evidence="1 2">IS7</strain>
    </source>
</reference>
<comment type="caution">
    <text evidence="1">The sequence shown here is derived from an EMBL/GenBank/DDBJ whole genome shotgun (WGS) entry which is preliminary data.</text>
</comment>
<accession>A0ABR4F303</accession>
<gene>
    <name evidence="1" type="ORF">FJTKL_02898</name>
</gene>
<evidence type="ECO:0000313" key="1">
    <source>
        <dbReference type="EMBL" id="KAL2289070.1"/>
    </source>
</evidence>
<dbReference type="EMBL" id="JBAWTH010000014">
    <property type="protein sequence ID" value="KAL2289070.1"/>
    <property type="molecule type" value="Genomic_DNA"/>
</dbReference>
<keyword evidence="2" id="KW-1185">Reference proteome</keyword>
<evidence type="ECO:0000313" key="2">
    <source>
        <dbReference type="Proteomes" id="UP001600888"/>
    </source>
</evidence>
<name>A0ABR4F303_9PEZI</name>
<sequence>MGLKLEATENAPKVDHIDVMLDGGQRGEQISQCVEKMRVFREFDKQEQDATKACGTFFGTSAHRAVFLNDVALPTRCVFKKKHLKVYVMDPERALEFELRRWADPDNDQPKEISLEIAVAHLWGMKKRGLKIQSRSLVQDLRYIRSDVGVHNDAINKVEGHFKYRTKQSMYC</sequence>
<dbReference type="Proteomes" id="UP001600888">
    <property type="component" value="Unassembled WGS sequence"/>
</dbReference>
<organism evidence="1 2">
    <name type="scientific">Diaporthe vaccinii</name>
    <dbReference type="NCBI Taxonomy" id="105482"/>
    <lineage>
        <taxon>Eukaryota</taxon>
        <taxon>Fungi</taxon>
        <taxon>Dikarya</taxon>
        <taxon>Ascomycota</taxon>
        <taxon>Pezizomycotina</taxon>
        <taxon>Sordariomycetes</taxon>
        <taxon>Sordariomycetidae</taxon>
        <taxon>Diaporthales</taxon>
        <taxon>Diaporthaceae</taxon>
        <taxon>Diaporthe</taxon>
        <taxon>Diaporthe eres species complex</taxon>
    </lineage>
</organism>